<dbReference type="InterPro" id="IPR036167">
    <property type="entry name" value="tRNA_intron_Endo_cat-like_sf"/>
</dbReference>
<dbReference type="OMA" id="YSHPYWK"/>
<dbReference type="InterPro" id="IPR006676">
    <property type="entry name" value="tRNA_splic"/>
</dbReference>
<dbReference type="OrthoDB" id="10249562at2759"/>
<dbReference type="GO" id="GO:0005737">
    <property type="term" value="C:cytoplasm"/>
    <property type="evidence" value="ECO:0007669"/>
    <property type="project" value="TreeGrafter"/>
</dbReference>
<feature type="active site" evidence="9">
    <location>
        <position position="300"/>
    </location>
</feature>
<dbReference type="InterPro" id="IPR016589">
    <property type="entry name" value="tRNA_splic_SEN2"/>
</dbReference>
<dbReference type="FunFam" id="3.40.1350.10:FF:000011">
    <property type="entry name" value="tRNA-splicing endonuclease subunit Sen2"/>
    <property type="match status" value="1"/>
</dbReference>
<keyword evidence="4 8" id="KW-0456">Lyase</keyword>
<comment type="similarity">
    <text evidence="1 8">Belongs to the tRNA-intron endonuclease family.</text>
</comment>
<evidence type="ECO:0000256" key="3">
    <source>
        <dbReference type="ARBA" id="ARBA00022694"/>
    </source>
</evidence>
<gene>
    <name evidence="11" type="ORF">LAFE_0H08680G</name>
</gene>
<evidence type="ECO:0000256" key="7">
    <source>
        <dbReference type="ARBA" id="ARBA00071058"/>
    </source>
</evidence>
<dbReference type="PANTHER" id="PTHR21227">
    <property type="entry name" value="TRNA-SPLICING ENDONUCLEASE SUBUNIT SEN2"/>
    <property type="match status" value="1"/>
</dbReference>
<dbReference type="EMBL" id="LT598491">
    <property type="protein sequence ID" value="SCW04218.1"/>
    <property type="molecule type" value="Genomic_DNA"/>
</dbReference>
<dbReference type="GO" id="GO:0003676">
    <property type="term" value="F:nucleic acid binding"/>
    <property type="evidence" value="ECO:0007669"/>
    <property type="project" value="InterPro"/>
</dbReference>
<keyword evidence="12" id="KW-1185">Reference proteome</keyword>
<evidence type="ECO:0000256" key="9">
    <source>
        <dbReference type="PIRSR" id="PIRSR011789-1"/>
    </source>
</evidence>
<sequence length="349" mass="41067">MSKYLSNSKRYKYPLPIHPLDNLPQLLPHNPVSWLYWLYCYISSTNLLAKKIDIEVTNGHRITVPGEEDMLYLWNNGFFGTARLSRSEPTWKARTLARLGIDESFNALEKVTEKRRHQRLAFKKERRKFEAIRLDLRKKGVLESEILDKERQFLRELRDQELILDSEDYQVREEDDELLLNDGIVNLEVLELMPVEAIFLTFALPVLRPSVAEIAELLLGPKPTYTEIHNLITQYVAYHHYRSHGWCVRSGIKFGCEYLLYKRGPPFQHAEFAVMVLDYKDTPDYTWYSGIARVIGGAKKSLILCYVEPLLQKEEIMSLWDQKDFEQVFASHRVGEILYRRWVPGKNRD</sequence>
<evidence type="ECO:0000256" key="1">
    <source>
        <dbReference type="ARBA" id="ARBA00008078"/>
    </source>
</evidence>
<dbReference type="Gene3D" id="3.40.1350.10">
    <property type="match status" value="1"/>
</dbReference>
<dbReference type="PIRSF" id="PIRSF011789">
    <property type="entry name" value="tRNA_splic_SEN2"/>
    <property type="match status" value="1"/>
</dbReference>
<evidence type="ECO:0000256" key="6">
    <source>
        <dbReference type="ARBA" id="ARBA00062061"/>
    </source>
</evidence>
<dbReference type="InterPro" id="IPR006677">
    <property type="entry name" value="tRNA_intron_Endonuc_cat-like"/>
</dbReference>
<dbReference type="GO" id="GO:0000214">
    <property type="term" value="C:tRNA-intron endonuclease complex"/>
    <property type="evidence" value="ECO:0007669"/>
    <property type="project" value="UniProtKB-UniRule"/>
</dbReference>
<dbReference type="Proteomes" id="UP000190831">
    <property type="component" value="Chromosome H"/>
</dbReference>
<organism evidence="11 12">
    <name type="scientific">Lachancea fermentati</name>
    <name type="common">Zygosaccharomyces fermentati</name>
    <dbReference type="NCBI Taxonomy" id="4955"/>
    <lineage>
        <taxon>Eukaryota</taxon>
        <taxon>Fungi</taxon>
        <taxon>Dikarya</taxon>
        <taxon>Ascomycota</taxon>
        <taxon>Saccharomycotina</taxon>
        <taxon>Saccharomycetes</taxon>
        <taxon>Saccharomycetales</taxon>
        <taxon>Saccharomycetaceae</taxon>
        <taxon>Lachancea</taxon>
    </lineage>
</organism>
<accession>A0A1G4MK10</accession>
<evidence type="ECO:0000256" key="4">
    <source>
        <dbReference type="ARBA" id="ARBA00023239"/>
    </source>
</evidence>
<dbReference type="AlphaFoldDB" id="A0A1G4MK10"/>
<dbReference type="STRING" id="4955.A0A1G4MK10"/>
<evidence type="ECO:0000256" key="8">
    <source>
        <dbReference type="PIRNR" id="PIRNR011789"/>
    </source>
</evidence>
<dbReference type="GO" id="GO:0000213">
    <property type="term" value="F:tRNA-intron lyase activity"/>
    <property type="evidence" value="ECO:0007669"/>
    <property type="project" value="UniProtKB-UniRule"/>
</dbReference>
<evidence type="ECO:0000256" key="5">
    <source>
        <dbReference type="ARBA" id="ARBA00054838"/>
    </source>
</evidence>
<feature type="domain" description="tRNA intron endonuclease catalytic" evidence="10">
    <location>
        <begin position="232"/>
        <end position="308"/>
    </location>
</feature>
<dbReference type="InterPro" id="IPR011856">
    <property type="entry name" value="tRNA_endonuc-like_dom_sf"/>
</dbReference>
<dbReference type="CDD" id="cd22363">
    <property type="entry name" value="tRNA-intron_lyase_C"/>
    <property type="match status" value="1"/>
</dbReference>
<evidence type="ECO:0000313" key="11">
    <source>
        <dbReference type="EMBL" id="SCW04218.1"/>
    </source>
</evidence>
<dbReference type="SUPFAM" id="SSF53032">
    <property type="entry name" value="tRNA-intron endonuclease catalytic domain-like"/>
    <property type="match status" value="1"/>
</dbReference>
<comment type="subunit">
    <text evidence="6">Heterotetramer composed of SEN2, SEN15, SEN34 and SEN54. Interacts directly with SEN54.</text>
</comment>
<dbReference type="GO" id="GO:0000379">
    <property type="term" value="P:tRNA-type intron splice site recognition and cleavage"/>
    <property type="evidence" value="ECO:0007669"/>
    <property type="project" value="TreeGrafter"/>
</dbReference>
<name>A0A1G4MK10_LACFM</name>
<proteinExistence type="inferred from homology"/>
<dbReference type="Pfam" id="PF01974">
    <property type="entry name" value="tRNA_int_endo"/>
    <property type="match status" value="1"/>
</dbReference>
<feature type="active site" evidence="9">
    <location>
        <position position="269"/>
    </location>
</feature>
<evidence type="ECO:0000256" key="2">
    <source>
        <dbReference type="ARBA" id="ARBA00012573"/>
    </source>
</evidence>
<keyword evidence="3 8" id="KW-0819">tRNA processing</keyword>
<feature type="active site" evidence="9">
    <location>
        <position position="261"/>
    </location>
</feature>
<evidence type="ECO:0000259" key="10">
    <source>
        <dbReference type="Pfam" id="PF01974"/>
    </source>
</evidence>
<dbReference type="NCBIfam" id="TIGR00324">
    <property type="entry name" value="endA"/>
    <property type="match status" value="1"/>
</dbReference>
<dbReference type="EC" id="4.6.1.16" evidence="2 8"/>
<reference evidence="11 12" key="1">
    <citation type="submission" date="2016-03" db="EMBL/GenBank/DDBJ databases">
        <authorList>
            <person name="Devillers H."/>
        </authorList>
    </citation>
    <scope>NUCLEOTIDE SEQUENCE [LARGE SCALE GENOMIC DNA]</scope>
    <source>
        <strain evidence="11">CBS 6772</strain>
    </source>
</reference>
<protein>
    <recommendedName>
        <fullName evidence="7 8">tRNA-splicing endonuclease subunit Sen2</fullName>
        <ecNumber evidence="2 8">4.6.1.16</ecNumber>
    </recommendedName>
</protein>
<evidence type="ECO:0000313" key="12">
    <source>
        <dbReference type="Proteomes" id="UP000190831"/>
    </source>
</evidence>
<dbReference type="PANTHER" id="PTHR21227:SF0">
    <property type="entry name" value="TRNA-SPLICING ENDONUCLEASE SUBUNIT SEN2"/>
    <property type="match status" value="1"/>
</dbReference>
<comment type="function">
    <text evidence="5">Constitutes one of the two catalytic subunit of the tRNA-splicing endonuclease complex, a complex responsible for identification and cleavage of the splice sites in pre-tRNA. It cleaves pre-tRNA at the 5'- and 3'-splice sites to release the intron. The products are an intron and two tRNA half-molecules bearing 2',3'-cyclic phosphate and 5'-OH termini. There are no conserved sequences at the splice sites, but the intron is invariably located at the same site in the gene, placing the splice sites an invariant distance from the constant structural features of the tRNA body. This subunit may anchor the endonuclease complex to the nuclear membrane. Probably carries the active site for 5'-splice site cleavage.</text>
</comment>